<dbReference type="GO" id="GO:0005975">
    <property type="term" value="P:carbohydrate metabolic process"/>
    <property type="evidence" value="ECO:0007669"/>
    <property type="project" value="InterPro"/>
</dbReference>
<organism evidence="3 4">
    <name type="scientific">Streptomyces broussonetiae</name>
    <dbReference type="NCBI Taxonomy" id="2686304"/>
    <lineage>
        <taxon>Bacteria</taxon>
        <taxon>Bacillati</taxon>
        <taxon>Actinomycetota</taxon>
        <taxon>Actinomycetes</taxon>
        <taxon>Kitasatosporales</taxon>
        <taxon>Streptomycetaceae</taxon>
        <taxon>Streptomyces</taxon>
    </lineage>
</organism>
<dbReference type="PROSITE" id="PS51318">
    <property type="entry name" value="TAT"/>
    <property type="match status" value="1"/>
</dbReference>
<dbReference type="PANTHER" id="PTHR33886:SF8">
    <property type="entry name" value="UNSATURATED RHAMNOGALACTURONAN HYDROLASE (EUROFUNG)"/>
    <property type="match status" value="1"/>
</dbReference>
<dbReference type="InterPro" id="IPR010905">
    <property type="entry name" value="Glyco_hydro_88"/>
</dbReference>
<keyword evidence="2" id="KW-0732">Signal</keyword>
<dbReference type="Pfam" id="PF07470">
    <property type="entry name" value="Glyco_hydro_88"/>
    <property type="match status" value="1"/>
</dbReference>
<keyword evidence="1 3" id="KW-0378">Hydrolase</keyword>
<sequence length="399" mass="43864">MRRRRLRAALIAAALATATLATLPAALPPAAAAPAAASRPGAARDWSTAVVDSTTARFTPATIGGWSYPVGLYLYGQYLVYRRTHDPRLLSYIKAYVDRFVGSDGTIGQSFDSLDSMQAGRLLVILHHETGQDRYAQAARKIRDRLNSYPRTSDGGFWHADTSSRAHQLWADGAYMVNPFLVEYGREFHDSAYTDAEAARQLYVYGRHLQVANGLLRHAYDESKSASWADPATGLAPEHWCRAVGWYAMALTDVLDAIPADQRYRPQLLGMFRALAAALEKYQDPASGRWFQVIDKGARPDNWTETSCSSMFAYALDRGAQQGYLDPHFRSVARRGGQGVLARLSVGADGRTDLTDISVGTNVGTYAYYVGRPRAVNDFHGLGAFLIMNEQLHDDGGMA</sequence>
<evidence type="ECO:0000313" key="4">
    <source>
        <dbReference type="Proteomes" id="UP000436138"/>
    </source>
</evidence>
<dbReference type="GO" id="GO:0016787">
    <property type="term" value="F:hydrolase activity"/>
    <property type="evidence" value="ECO:0007669"/>
    <property type="project" value="UniProtKB-KW"/>
</dbReference>
<evidence type="ECO:0000256" key="2">
    <source>
        <dbReference type="SAM" id="SignalP"/>
    </source>
</evidence>
<dbReference type="Gene3D" id="1.50.10.10">
    <property type="match status" value="1"/>
</dbReference>
<name>A0A6I6NBF2_9ACTN</name>
<dbReference type="RefSeq" id="WP_158926616.1">
    <property type="nucleotide sequence ID" value="NZ_CP047020.1"/>
</dbReference>
<dbReference type="PANTHER" id="PTHR33886">
    <property type="entry name" value="UNSATURATED RHAMNOGALACTURONAN HYDROLASE (EUROFUNG)"/>
    <property type="match status" value="1"/>
</dbReference>
<proteinExistence type="predicted"/>
<protein>
    <submittedName>
        <fullName evidence="3">Glycoside hydrolase family 88 protein</fullName>
    </submittedName>
</protein>
<dbReference type="InterPro" id="IPR006311">
    <property type="entry name" value="TAT_signal"/>
</dbReference>
<dbReference type="InterPro" id="IPR008928">
    <property type="entry name" value="6-hairpin_glycosidase_sf"/>
</dbReference>
<dbReference type="Proteomes" id="UP000436138">
    <property type="component" value="Chromosome"/>
</dbReference>
<evidence type="ECO:0000313" key="3">
    <source>
        <dbReference type="EMBL" id="QHA07791.1"/>
    </source>
</evidence>
<dbReference type="EMBL" id="CP047020">
    <property type="protein sequence ID" value="QHA07791.1"/>
    <property type="molecule type" value="Genomic_DNA"/>
</dbReference>
<dbReference type="KEGG" id="sbro:GQF42_34790"/>
<reference evidence="3 4" key="1">
    <citation type="submission" date="2019-12" db="EMBL/GenBank/DDBJ databases">
        <title>Streptomyces sp. strain T44 isolated from rhizosphere soil of Broussonetia papyrifera.</title>
        <authorList>
            <person name="Mo P."/>
        </authorList>
    </citation>
    <scope>NUCLEOTIDE SEQUENCE [LARGE SCALE GENOMIC DNA]</scope>
    <source>
        <strain evidence="3 4">T44</strain>
    </source>
</reference>
<keyword evidence="4" id="KW-1185">Reference proteome</keyword>
<feature type="chain" id="PRO_5038743551" evidence="2">
    <location>
        <begin position="22"/>
        <end position="399"/>
    </location>
</feature>
<feature type="signal peptide" evidence="2">
    <location>
        <begin position="1"/>
        <end position="21"/>
    </location>
</feature>
<evidence type="ECO:0000256" key="1">
    <source>
        <dbReference type="ARBA" id="ARBA00022801"/>
    </source>
</evidence>
<gene>
    <name evidence="3" type="ORF">GQF42_34790</name>
</gene>
<dbReference type="InterPro" id="IPR012341">
    <property type="entry name" value="6hp_glycosidase-like_sf"/>
</dbReference>
<dbReference type="SUPFAM" id="SSF48208">
    <property type="entry name" value="Six-hairpin glycosidases"/>
    <property type="match status" value="1"/>
</dbReference>
<dbReference type="InterPro" id="IPR052043">
    <property type="entry name" value="PolySaccharide_Degr_Enz"/>
</dbReference>
<dbReference type="AlphaFoldDB" id="A0A6I6NBF2"/>
<accession>A0A6I6NBF2</accession>